<dbReference type="PDB" id="7XZI">
    <property type="method" value="EM"/>
    <property type="resolution" value="2.77 A"/>
    <property type="chains" value="5=1-75"/>
</dbReference>
<feature type="chain" id="PRO_5014391088" evidence="1">
    <location>
        <begin position="30"/>
        <end position="84"/>
    </location>
</feature>
<protein>
    <submittedName>
        <fullName evidence="2">Uncharacterized protein</fullName>
    </submittedName>
</protein>
<dbReference type="KEGG" id="cre:CHLRE_03g164750v5"/>
<keyword evidence="3" id="KW-1185">Reference proteome</keyword>
<evidence type="ECO:0000256" key="1">
    <source>
        <dbReference type="SAM" id="SignalP"/>
    </source>
</evidence>
<reference evidence="2 3" key="1">
    <citation type="journal article" date="2007" name="Science">
        <title>The Chlamydomonas genome reveals the evolution of key animal and plant functions.</title>
        <authorList>
            <person name="Merchant S.S."/>
            <person name="Prochnik S.E."/>
            <person name="Vallon O."/>
            <person name="Harris E.H."/>
            <person name="Karpowicz S.J."/>
            <person name="Witman G.B."/>
            <person name="Terry A."/>
            <person name="Salamov A."/>
            <person name="Fritz-Laylin L.K."/>
            <person name="Marechal-Drouard L."/>
            <person name="Marshall W.F."/>
            <person name="Qu L.H."/>
            <person name="Nelson D.R."/>
            <person name="Sanderfoot A.A."/>
            <person name="Spalding M.H."/>
            <person name="Kapitonov V.V."/>
            <person name="Ren Q."/>
            <person name="Ferris P."/>
            <person name="Lindquist E."/>
            <person name="Shapiro H."/>
            <person name="Lucas S.M."/>
            <person name="Grimwood J."/>
            <person name="Schmutz J."/>
            <person name="Cardol P."/>
            <person name="Cerutti H."/>
            <person name="Chanfreau G."/>
            <person name="Chen C.L."/>
            <person name="Cognat V."/>
            <person name="Croft M.T."/>
            <person name="Dent R."/>
            <person name="Dutcher S."/>
            <person name="Fernandez E."/>
            <person name="Fukuzawa H."/>
            <person name="Gonzalez-Ballester D."/>
            <person name="Gonzalez-Halphen D."/>
            <person name="Hallmann A."/>
            <person name="Hanikenne M."/>
            <person name="Hippler M."/>
            <person name="Inwood W."/>
            <person name="Jabbari K."/>
            <person name="Kalanon M."/>
            <person name="Kuras R."/>
            <person name="Lefebvre P.A."/>
            <person name="Lemaire S.D."/>
            <person name="Lobanov A.V."/>
            <person name="Lohr M."/>
            <person name="Manuell A."/>
            <person name="Meier I."/>
            <person name="Mets L."/>
            <person name="Mittag M."/>
            <person name="Mittelmeier T."/>
            <person name="Moroney J.V."/>
            <person name="Moseley J."/>
            <person name="Napoli C."/>
            <person name="Nedelcu A.M."/>
            <person name="Niyogi K."/>
            <person name="Novoselov S.V."/>
            <person name="Paulsen I.T."/>
            <person name="Pazour G."/>
            <person name="Purton S."/>
            <person name="Ral J.P."/>
            <person name="Riano-Pachon D.M."/>
            <person name="Riekhof W."/>
            <person name="Rymarquis L."/>
            <person name="Schroda M."/>
            <person name="Stern D."/>
            <person name="Umen J."/>
            <person name="Willows R."/>
            <person name="Wilson N."/>
            <person name="Zimmer S.L."/>
            <person name="Allmer J."/>
            <person name="Balk J."/>
            <person name="Bisova K."/>
            <person name="Chen C.J."/>
            <person name="Elias M."/>
            <person name="Gendler K."/>
            <person name="Hauser C."/>
            <person name="Lamb M.R."/>
            <person name="Ledford H."/>
            <person name="Long J.C."/>
            <person name="Minagawa J."/>
            <person name="Page M.D."/>
            <person name="Pan J."/>
            <person name="Pootakham W."/>
            <person name="Roje S."/>
            <person name="Rose A."/>
            <person name="Stahlberg E."/>
            <person name="Terauchi A.M."/>
            <person name="Yang P."/>
            <person name="Ball S."/>
            <person name="Bowler C."/>
            <person name="Dieckmann C.L."/>
            <person name="Gladyshev V.N."/>
            <person name="Green P."/>
            <person name="Jorgensen R."/>
            <person name="Mayfield S."/>
            <person name="Mueller-Roeber B."/>
            <person name="Rajamani S."/>
            <person name="Sayre R.T."/>
            <person name="Brokstein P."/>
            <person name="Dubchak I."/>
            <person name="Goodstein D."/>
            <person name="Hornick L."/>
            <person name="Huang Y.W."/>
            <person name="Jhaveri J."/>
            <person name="Luo Y."/>
            <person name="Martinez D."/>
            <person name="Ngau W.C."/>
            <person name="Otillar B."/>
            <person name="Poliakov A."/>
            <person name="Porter A."/>
            <person name="Szajkowski L."/>
            <person name="Werner G."/>
            <person name="Zhou K."/>
            <person name="Grigoriev I.V."/>
            <person name="Rokhsar D.S."/>
            <person name="Grossman A.R."/>
        </authorList>
    </citation>
    <scope>NUCLEOTIDE SEQUENCE [LARGE SCALE GENOMIC DNA]</scope>
    <source>
        <strain evidence="3">CC-503</strain>
    </source>
</reference>
<dbReference type="Gramene" id="PNW84934">
    <property type="protein sequence ID" value="PNW84934"/>
    <property type="gene ID" value="CHLRE_03g164750v5"/>
</dbReference>
<organism evidence="2 3">
    <name type="scientific">Chlamydomonas reinhardtii</name>
    <name type="common">Chlamydomonas smithii</name>
    <dbReference type="NCBI Taxonomy" id="3055"/>
    <lineage>
        <taxon>Eukaryota</taxon>
        <taxon>Viridiplantae</taxon>
        <taxon>Chlorophyta</taxon>
        <taxon>core chlorophytes</taxon>
        <taxon>Chlorophyceae</taxon>
        <taxon>CS clade</taxon>
        <taxon>Chlamydomonadales</taxon>
        <taxon>Chlamydomonadaceae</taxon>
        <taxon>Chlamydomonas</taxon>
    </lineage>
</organism>
<dbReference type="InParanoid" id="A0A2K3DWN0"/>
<sequence>MASMLKGLQAVLPAMELLAQLQVAQFVYAASKASKSRQQDDFKLQLQTFYGNVLDEQCQLRCMLLNVQLPMALVTDSCILLTVY</sequence>
<dbReference type="ExpressionAtlas" id="A0A2K3DWN0">
    <property type="expression patterns" value="baseline and differential"/>
</dbReference>
<evidence type="ECO:0000313" key="2">
    <source>
        <dbReference type="EMBL" id="PNW84934.1"/>
    </source>
</evidence>
<dbReference type="AlphaFoldDB" id="A0A2K3DWN0"/>
<dbReference type="GeneID" id="66052793"/>
<dbReference type="RefSeq" id="XP_042925894.1">
    <property type="nucleotide sequence ID" value="XM_043060765.1"/>
</dbReference>
<name>A0A2K3DWN0_CHLRE</name>
<evidence type="ECO:0000313" key="3">
    <source>
        <dbReference type="Proteomes" id="UP000006906"/>
    </source>
</evidence>
<dbReference type="Proteomes" id="UP000006906">
    <property type="component" value="Chromosome 3"/>
</dbReference>
<feature type="signal peptide" evidence="1">
    <location>
        <begin position="1"/>
        <end position="29"/>
    </location>
</feature>
<reference evidence="4" key="2">
    <citation type="journal article" date="2023" name="Nature">
        <title>Architecture of chloroplast TOC-TIC translocon supercomplex.</title>
        <authorList>
            <person name="Liu H."/>
            <person name="Li A."/>
            <person name="Rochaix J.D."/>
            <person name="Liu Z."/>
        </authorList>
    </citation>
    <scope>STRUCTURE BY ELECTRON MICROSCOPY (2.77 ANGSTROMS) OF 1-75</scope>
</reference>
<keyword evidence="1" id="KW-0732">Signal</keyword>
<gene>
    <name evidence="2" type="ORF">CHLRE_03g164750v5</name>
</gene>
<evidence type="ECO:0007829" key="4">
    <source>
        <dbReference type="PDB" id="7XZI"/>
    </source>
</evidence>
<dbReference type="PaxDb" id="3055-EDP06219"/>
<accession>A0A2K3DWN0</accession>
<proteinExistence type="evidence at protein level"/>
<keyword evidence="4" id="KW-0002">3D-structure</keyword>
<dbReference type="EMBL" id="CM008964">
    <property type="protein sequence ID" value="PNW84934.1"/>
    <property type="molecule type" value="Genomic_DNA"/>
</dbReference>